<evidence type="ECO:0000256" key="4">
    <source>
        <dbReference type="ARBA" id="ARBA00022454"/>
    </source>
</evidence>
<comment type="subcellular location">
    <subcellularLocation>
        <location evidence="2">Chromosome</location>
        <location evidence="2">Centromere</location>
        <location evidence="2">Kinetochore</location>
    </subcellularLocation>
    <subcellularLocation>
        <location evidence="1">Cytoplasm</location>
        <location evidence="1">Cytoskeleton</location>
        <location evidence="1">Spindle</location>
    </subcellularLocation>
</comment>
<gene>
    <name evidence="15" type="ORF">PVAP13_1NG510800</name>
</gene>
<keyword evidence="10" id="KW-0206">Cytoskeleton</keyword>
<dbReference type="GO" id="GO:0008017">
    <property type="term" value="F:microtubule binding"/>
    <property type="evidence" value="ECO:0007669"/>
    <property type="project" value="InterPro"/>
</dbReference>
<keyword evidence="16" id="KW-1185">Reference proteome</keyword>
<evidence type="ECO:0000256" key="13">
    <source>
        <dbReference type="ARBA" id="ARBA00029651"/>
    </source>
</evidence>
<evidence type="ECO:0000256" key="9">
    <source>
        <dbReference type="ARBA" id="ARBA00022838"/>
    </source>
</evidence>
<dbReference type="EMBL" id="CM029038">
    <property type="protein sequence ID" value="KAG2654608.1"/>
    <property type="molecule type" value="Genomic_DNA"/>
</dbReference>
<dbReference type="Proteomes" id="UP000823388">
    <property type="component" value="Chromosome 1N"/>
</dbReference>
<evidence type="ECO:0000256" key="5">
    <source>
        <dbReference type="ARBA" id="ARBA00022490"/>
    </source>
</evidence>
<dbReference type="OrthoDB" id="193920at2759"/>
<keyword evidence="7" id="KW-0493">Microtubule</keyword>
<evidence type="ECO:0000256" key="11">
    <source>
        <dbReference type="ARBA" id="ARBA00023306"/>
    </source>
</evidence>
<organism evidence="15 16">
    <name type="scientific">Panicum virgatum</name>
    <name type="common">Blackwell switchgrass</name>
    <dbReference type="NCBI Taxonomy" id="38727"/>
    <lineage>
        <taxon>Eukaryota</taxon>
        <taxon>Viridiplantae</taxon>
        <taxon>Streptophyta</taxon>
        <taxon>Embryophyta</taxon>
        <taxon>Tracheophyta</taxon>
        <taxon>Spermatophyta</taxon>
        <taxon>Magnoliopsida</taxon>
        <taxon>Liliopsida</taxon>
        <taxon>Poales</taxon>
        <taxon>Poaceae</taxon>
        <taxon>PACMAD clade</taxon>
        <taxon>Panicoideae</taxon>
        <taxon>Panicodae</taxon>
        <taxon>Paniceae</taxon>
        <taxon>Panicinae</taxon>
        <taxon>Panicum</taxon>
        <taxon>Panicum sect. Hiantes</taxon>
    </lineage>
</organism>
<dbReference type="GO" id="GO:0000940">
    <property type="term" value="C:outer kinetochore"/>
    <property type="evidence" value="ECO:0007669"/>
    <property type="project" value="InterPro"/>
</dbReference>
<dbReference type="GO" id="GO:0007059">
    <property type="term" value="P:chromosome segregation"/>
    <property type="evidence" value="ECO:0007669"/>
    <property type="project" value="InterPro"/>
</dbReference>
<evidence type="ECO:0000313" key="16">
    <source>
        <dbReference type="Proteomes" id="UP000823388"/>
    </source>
</evidence>
<keyword evidence="4" id="KW-0158">Chromosome</keyword>
<keyword evidence="9" id="KW-0995">Kinetochore</keyword>
<keyword evidence="5" id="KW-0963">Cytoplasm</keyword>
<evidence type="ECO:0000256" key="10">
    <source>
        <dbReference type="ARBA" id="ARBA00023212"/>
    </source>
</evidence>
<keyword evidence="12" id="KW-0137">Centromere</keyword>
<keyword evidence="6" id="KW-0132">Cell division</keyword>
<dbReference type="GO" id="GO:0051301">
    <property type="term" value="P:cell division"/>
    <property type="evidence" value="ECO:0007669"/>
    <property type="project" value="UniProtKB-KW"/>
</dbReference>
<evidence type="ECO:0000256" key="2">
    <source>
        <dbReference type="ARBA" id="ARBA00004629"/>
    </source>
</evidence>
<dbReference type="Pfam" id="PF16740">
    <property type="entry name" value="SKA2"/>
    <property type="match status" value="1"/>
</dbReference>
<comment type="caution">
    <text evidence="15">The sequence shown here is derived from an EMBL/GenBank/DDBJ whole genome shotgun (WGS) entry which is preliminary data.</text>
</comment>
<evidence type="ECO:0000256" key="8">
    <source>
        <dbReference type="ARBA" id="ARBA00022776"/>
    </source>
</evidence>
<dbReference type="InterPro" id="IPR026762">
    <property type="entry name" value="Ska2"/>
</dbReference>
<evidence type="ECO:0000256" key="1">
    <source>
        <dbReference type="ARBA" id="ARBA00004186"/>
    </source>
</evidence>
<keyword evidence="11" id="KW-0131">Cell cycle</keyword>
<protein>
    <recommendedName>
        <fullName evidence="13">Protein FAM33A</fullName>
    </recommendedName>
</protein>
<dbReference type="GO" id="GO:0005876">
    <property type="term" value="C:spindle microtubule"/>
    <property type="evidence" value="ECO:0007669"/>
    <property type="project" value="InterPro"/>
</dbReference>
<dbReference type="Gene3D" id="6.10.250.1380">
    <property type="match status" value="1"/>
</dbReference>
<dbReference type="PANTHER" id="PTHR32017">
    <property type="entry name" value="SPINDLE AND KINETOCHORE-ASSOCIATED PROTEIN 2"/>
    <property type="match status" value="1"/>
</dbReference>
<evidence type="ECO:0000256" key="7">
    <source>
        <dbReference type="ARBA" id="ARBA00022701"/>
    </source>
</evidence>
<dbReference type="InterPro" id="IPR042091">
    <property type="entry name" value="Ska2_N"/>
</dbReference>
<dbReference type="PANTHER" id="PTHR32017:SF3">
    <property type="entry name" value="SPINDLE AND KINETOCHORE-ASSOCIATED PROTEIN 2"/>
    <property type="match status" value="1"/>
</dbReference>
<dbReference type="AlphaFoldDB" id="A0A8T0X7M2"/>
<evidence type="ECO:0000313" key="15">
    <source>
        <dbReference type="EMBL" id="KAG2654608.1"/>
    </source>
</evidence>
<evidence type="ECO:0000259" key="14">
    <source>
        <dbReference type="Pfam" id="PF16740"/>
    </source>
</evidence>
<sequence length="151" mass="16694">MADPSGRRPRYHPAVNDILSTLADASASLADVQRRLDLEFRASYPDPANPAKLVARVKRLQEEVAAIKELCRDILTQKQELIDRIHMSLMAQRSTTRRLLAASGLPSLSDADEAAHNSLNTVIDEWTAHVNPITGKNKAKDANQILFSTII</sequence>
<evidence type="ECO:0000256" key="3">
    <source>
        <dbReference type="ARBA" id="ARBA00010684"/>
    </source>
</evidence>
<evidence type="ECO:0000256" key="6">
    <source>
        <dbReference type="ARBA" id="ARBA00022618"/>
    </source>
</evidence>
<dbReference type="GO" id="GO:0000278">
    <property type="term" value="P:mitotic cell cycle"/>
    <property type="evidence" value="ECO:0007669"/>
    <property type="project" value="TreeGrafter"/>
</dbReference>
<proteinExistence type="inferred from homology"/>
<evidence type="ECO:0000256" key="12">
    <source>
        <dbReference type="ARBA" id="ARBA00023328"/>
    </source>
</evidence>
<reference evidence="15" key="1">
    <citation type="submission" date="2020-05" db="EMBL/GenBank/DDBJ databases">
        <title>WGS assembly of Panicum virgatum.</title>
        <authorList>
            <person name="Lovell J.T."/>
            <person name="Jenkins J."/>
            <person name="Shu S."/>
            <person name="Juenger T.E."/>
            <person name="Schmutz J."/>
        </authorList>
    </citation>
    <scope>NUCLEOTIDE SEQUENCE</scope>
    <source>
        <strain evidence="15">AP13</strain>
    </source>
</reference>
<accession>A0A8T0X7M2</accession>
<name>A0A8T0X7M2_PANVG</name>
<comment type="similarity">
    <text evidence="3">Belongs to the SKA2 family.</text>
</comment>
<feature type="domain" description="Ska2 N-terminal" evidence="14">
    <location>
        <begin position="12"/>
        <end position="120"/>
    </location>
</feature>
<keyword evidence="8" id="KW-0498">Mitosis</keyword>